<protein>
    <submittedName>
        <fullName evidence="6">GDSL esterase/lipase</fullName>
    </submittedName>
</protein>
<dbReference type="PANTHER" id="PTHR22835:SF670">
    <property type="entry name" value="GDSL-LIKE LIPASE_ACYLHYDROLASE"/>
    <property type="match status" value="1"/>
</dbReference>
<dbReference type="EMBL" id="JAGKQH010000007">
    <property type="protein sequence ID" value="KAG6594559.1"/>
    <property type="molecule type" value="Genomic_DNA"/>
</dbReference>
<keyword evidence="7" id="KW-1185">Reference proteome</keyword>
<feature type="non-terminal residue" evidence="6">
    <location>
        <position position="1"/>
    </location>
</feature>
<name>A0AAV6N9D9_9ROSI</name>
<evidence type="ECO:0000256" key="2">
    <source>
        <dbReference type="ARBA" id="ARBA00022729"/>
    </source>
</evidence>
<accession>A0AAV6N9D9</accession>
<organism evidence="6 7">
    <name type="scientific">Cucurbita argyrosperma subsp. sororia</name>
    <dbReference type="NCBI Taxonomy" id="37648"/>
    <lineage>
        <taxon>Eukaryota</taxon>
        <taxon>Viridiplantae</taxon>
        <taxon>Streptophyta</taxon>
        <taxon>Embryophyta</taxon>
        <taxon>Tracheophyta</taxon>
        <taxon>Spermatophyta</taxon>
        <taxon>Magnoliopsida</taxon>
        <taxon>eudicotyledons</taxon>
        <taxon>Gunneridae</taxon>
        <taxon>Pentapetalae</taxon>
        <taxon>rosids</taxon>
        <taxon>fabids</taxon>
        <taxon>Cucurbitales</taxon>
        <taxon>Cucurbitaceae</taxon>
        <taxon>Cucurbiteae</taxon>
        <taxon>Cucurbita</taxon>
    </lineage>
</organism>
<proteinExistence type="inferred from homology"/>
<keyword evidence="3" id="KW-0378">Hydrolase</keyword>
<dbReference type="GO" id="GO:0016788">
    <property type="term" value="F:hydrolase activity, acting on ester bonds"/>
    <property type="evidence" value="ECO:0007669"/>
    <property type="project" value="InterPro"/>
</dbReference>
<evidence type="ECO:0000256" key="1">
    <source>
        <dbReference type="ARBA" id="ARBA00008668"/>
    </source>
</evidence>
<comment type="similarity">
    <text evidence="1">Belongs to the 'GDSL' lipolytic enzyme family.</text>
</comment>
<dbReference type="CDD" id="cd01837">
    <property type="entry name" value="SGNH_plant_lipase_like"/>
    <property type="match status" value="1"/>
</dbReference>
<evidence type="ECO:0000256" key="5">
    <source>
        <dbReference type="SAM" id="SignalP"/>
    </source>
</evidence>
<gene>
    <name evidence="6" type="ORF">SDJN03_11112</name>
</gene>
<reference evidence="6 7" key="1">
    <citation type="journal article" date="2021" name="Hortic Res">
        <title>The domestication of Cucurbita argyrosperma as revealed by the genome of its wild relative.</title>
        <authorList>
            <person name="Barrera-Redondo J."/>
            <person name="Sanchez-de la Vega G."/>
            <person name="Aguirre-Liguori J.A."/>
            <person name="Castellanos-Morales G."/>
            <person name="Gutierrez-Guerrero Y.T."/>
            <person name="Aguirre-Dugua X."/>
            <person name="Aguirre-Planter E."/>
            <person name="Tenaillon M.I."/>
            <person name="Lira-Saade R."/>
            <person name="Eguiarte L.E."/>
        </authorList>
    </citation>
    <scope>NUCLEOTIDE SEQUENCE [LARGE SCALE GENOMIC DNA]</scope>
    <source>
        <strain evidence="6">JBR-2021</strain>
    </source>
</reference>
<dbReference type="Pfam" id="PF00657">
    <property type="entry name" value="Lipase_GDSL"/>
    <property type="match status" value="1"/>
</dbReference>
<keyword evidence="2 5" id="KW-0732">Signal</keyword>
<keyword evidence="4" id="KW-0325">Glycoprotein</keyword>
<dbReference type="InterPro" id="IPR001087">
    <property type="entry name" value="GDSL"/>
</dbReference>
<sequence>MAPSIPLLHLAFAFAFSVHSVFGRYTSIFNFGDSLSDTGNLYYTCSSPNPAHVCFLPYGETFFHRPTGRFSDGRVILDFIATSLGLPLVRPYRSVGMGGEGISAEEFGKGLNFAVGGATALDVSYFEERGIHNVPSHAVSLGIQLQWFNKTYSSVCSSSPSSRCRDIFKNSLFMMGEIGGNDYNYFFFDNRNITELTSLVPLVVKQIGSVIMELIELGVDTIMVPGNLPIGCLPIYLQVYATSNGGQYDPQNGCLKWLNQFSKYHNKQLQQELKLIRALHPHVHLIYADYFNALMDILNAPKNFGFTNLHQVCCVDENRSFYFPMPCGLPSTIVCDDPSKYVSWDGLHLTEATYKLIATNLMQGSSTTPQFSILQQNSSTKLLQLLQ</sequence>
<dbReference type="Proteomes" id="UP000685013">
    <property type="component" value="Chromosome 7"/>
</dbReference>
<dbReference type="PANTHER" id="PTHR22835">
    <property type="entry name" value="ZINC FINGER FYVE DOMAIN CONTAINING PROTEIN"/>
    <property type="match status" value="1"/>
</dbReference>
<evidence type="ECO:0000313" key="7">
    <source>
        <dbReference type="Proteomes" id="UP000685013"/>
    </source>
</evidence>
<feature type="chain" id="PRO_5043473434" evidence="5">
    <location>
        <begin position="24"/>
        <end position="387"/>
    </location>
</feature>
<evidence type="ECO:0000256" key="3">
    <source>
        <dbReference type="ARBA" id="ARBA00022801"/>
    </source>
</evidence>
<dbReference type="InterPro" id="IPR035669">
    <property type="entry name" value="SGNH_plant_lipase-like"/>
</dbReference>
<dbReference type="AlphaFoldDB" id="A0AAV6N9D9"/>
<evidence type="ECO:0000256" key="4">
    <source>
        <dbReference type="ARBA" id="ARBA00023180"/>
    </source>
</evidence>
<comment type="caution">
    <text evidence="6">The sequence shown here is derived from an EMBL/GenBank/DDBJ whole genome shotgun (WGS) entry which is preliminary data.</text>
</comment>
<evidence type="ECO:0000313" key="6">
    <source>
        <dbReference type="EMBL" id="KAG6594559.1"/>
    </source>
</evidence>
<feature type="signal peptide" evidence="5">
    <location>
        <begin position="1"/>
        <end position="23"/>
    </location>
</feature>